<keyword evidence="8 12" id="KW-0413">Isomerase</keyword>
<dbReference type="EMBL" id="QYUQ01000002">
    <property type="protein sequence ID" value="RJG01107.1"/>
    <property type="molecule type" value="Genomic_DNA"/>
</dbReference>
<dbReference type="PANTHER" id="PTHR47529:SF1">
    <property type="entry name" value="PERIPLASMIC CHAPERONE PPID"/>
    <property type="match status" value="1"/>
</dbReference>
<keyword evidence="2" id="KW-1003">Cell membrane</keyword>
<keyword evidence="6" id="KW-0472">Membrane</keyword>
<keyword evidence="4" id="KW-0812">Transmembrane</keyword>
<evidence type="ECO:0000256" key="8">
    <source>
        <dbReference type="ARBA" id="ARBA00023235"/>
    </source>
</evidence>
<dbReference type="GO" id="GO:0005886">
    <property type="term" value="C:plasma membrane"/>
    <property type="evidence" value="ECO:0007669"/>
    <property type="project" value="UniProtKB-SubCell"/>
</dbReference>
<evidence type="ECO:0000256" key="11">
    <source>
        <dbReference type="ARBA" id="ARBA00042775"/>
    </source>
</evidence>
<organism evidence="14 15">
    <name type="scientific">Noviherbaspirillum sedimenti</name>
    <dbReference type="NCBI Taxonomy" id="2320865"/>
    <lineage>
        <taxon>Bacteria</taxon>
        <taxon>Pseudomonadati</taxon>
        <taxon>Pseudomonadota</taxon>
        <taxon>Betaproteobacteria</taxon>
        <taxon>Burkholderiales</taxon>
        <taxon>Oxalobacteraceae</taxon>
        <taxon>Noviherbaspirillum</taxon>
    </lineage>
</organism>
<evidence type="ECO:0000256" key="5">
    <source>
        <dbReference type="ARBA" id="ARBA00022989"/>
    </source>
</evidence>
<dbReference type="AlphaFoldDB" id="A0A3A3FY81"/>
<evidence type="ECO:0000259" key="13">
    <source>
        <dbReference type="PROSITE" id="PS50198"/>
    </source>
</evidence>
<dbReference type="PROSITE" id="PS50198">
    <property type="entry name" value="PPIC_PPIASE_2"/>
    <property type="match status" value="1"/>
</dbReference>
<evidence type="ECO:0000256" key="9">
    <source>
        <dbReference type="ARBA" id="ARBA00038408"/>
    </source>
</evidence>
<keyword evidence="12" id="KW-0697">Rotamase</keyword>
<dbReference type="RefSeq" id="WP_119784557.1">
    <property type="nucleotide sequence ID" value="NZ_QYUQ01000002.1"/>
</dbReference>
<evidence type="ECO:0000256" key="7">
    <source>
        <dbReference type="ARBA" id="ARBA00023186"/>
    </source>
</evidence>
<dbReference type="InterPro" id="IPR027304">
    <property type="entry name" value="Trigger_fact/SurA_dom_sf"/>
</dbReference>
<dbReference type="SUPFAM" id="SSF54534">
    <property type="entry name" value="FKBP-like"/>
    <property type="match status" value="1"/>
</dbReference>
<comment type="subcellular location">
    <subcellularLocation>
        <location evidence="1">Cell inner membrane</location>
        <topology evidence="1">Single-pass type II membrane protein</topology>
        <orientation evidence="1">Periplasmic side</orientation>
    </subcellularLocation>
</comment>
<keyword evidence="7" id="KW-0143">Chaperone</keyword>
<evidence type="ECO:0000313" key="15">
    <source>
        <dbReference type="Proteomes" id="UP000266327"/>
    </source>
</evidence>
<name>A0A3A3FY81_9BURK</name>
<dbReference type="InterPro" id="IPR023058">
    <property type="entry name" value="PPIase_PpiC_CS"/>
</dbReference>
<protein>
    <recommendedName>
        <fullName evidence="10">Periplasmic chaperone PpiD</fullName>
    </recommendedName>
    <alternativeName>
        <fullName evidence="11">Periplasmic folding chaperone</fullName>
    </alternativeName>
</protein>
<dbReference type="Gene3D" id="1.10.4030.10">
    <property type="entry name" value="Porin chaperone SurA, peptide-binding domain"/>
    <property type="match status" value="1"/>
</dbReference>
<comment type="similarity">
    <text evidence="9">Belongs to the PpiD chaperone family.</text>
</comment>
<evidence type="ECO:0000256" key="1">
    <source>
        <dbReference type="ARBA" id="ARBA00004382"/>
    </source>
</evidence>
<dbReference type="InterPro" id="IPR046357">
    <property type="entry name" value="PPIase_dom_sf"/>
</dbReference>
<evidence type="ECO:0000313" key="14">
    <source>
        <dbReference type="EMBL" id="RJG01107.1"/>
    </source>
</evidence>
<dbReference type="SUPFAM" id="SSF109998">
    <property type="entry name" value="Triger factor/SurA peptide-binding domain-like"/>
    <property type="match status" value="1"/>
</dbReference>
<dbReference type="GO" id="GO:0003755">
    <property type="term" value="F:peptidyl-prolyl cis-trans isomerase activity"/>
    <property type="evidence" value="ECO:0007669"/>
    <property type="project" value="UniProtKB-KW"/>
</dbReference>
<evidence type="ECO:0000256" key="6">
    <source>
        <dbReference type="ARBA" id="ARBA00023136"/>
    </source>
</evidence>
<proteinExistence type="inferred from homology"/>
<dbReference type="OrthoDB" id="9812372at2"/>
<dbReference type="PROSITE" id="PS01096">
    <property type="entry name" value="PPIC_PPIASE_1"/>
    <property type="match status" value="1"/>
</dbReference>
<evidence type="ECO:0000256" key="10">
    <source>
        <dbReference type="ARBA" id="ARBA00040743"/>
    </source>
</evidence>
<accession>A0A3A3FY81</accession>
<dbReference type="Proteomes" id="UP000266327">
    <property type="component" value="Unassembled WGS sequence"/>
</dbReference>
<comment type="caution">
    <text evidence="14">The sequence shown here is derived from an EMBL/GenBank/DDBJ whole genome shotgun (WGS) entry which is preliminary data.</text>
</comment>
<evidence type="ECO:0000256" key="2">
    <source>
        <dbReference type="ARBA" id="ARBA00022475"/>
    </source>
</evidence>
<evidence type="ECO:0000256" key="4">
    <source>
        <dbReference type="ARBA" id="ARBA00022692"/>
    </source>
</evidence>
<dbReference type="InterPro" id="IPR000297">
    <property type="entry name" value="PPIase_PpiC"/>
</dbReference>
<keyword evidence="15" id="KW-1185">Reference proteome</keyword>
<dbReference type="Pfam" id="PF13624">
    <property type="entry name" value="SurA_N_3"/>
    <property type="match status" value="1"/>
</dbReference>
<dbReference type="InterPro" id="IPR052029">
    <property type="entry name" value="PpiD_chaperone"/>
</dbReference>
<dbReference type="Pfam" id="PF13616">
    <property type="entry name" value="Rotamase_3"/>
    <property type="match status" value="1"/>
</dbReference>
<gene>
    <name evidence="14" type="ORF">D3878_05515</name>
</gene>
<dbReference type="Gene3D" id="3.10.50.40">
    <property type="match status" value="1"/>
</dbReference>
<dbReference type="PANTHER" id="PTHR47529">
    <property type="entry name" value="PEPTIDYL-PROLYL CIS-TRANS ISOMERASE D"/>
    <property type="match status" value="1"/>
</dbReference>
<reference evidence="15" key="1">
    <citation type="submission" date="2018-09" db="EMBL/GenBank/DDBJ databases">
        <authorList>
            <person name="Zhu H."/>
        </authorList>
    </citation>
    <scope>NUCLEOTIDE SEQUENCE [LARGE SCALE GENOMIC DNA]</scope>
    <source>
        <strain evidence="15">K1S02-23</strain>
    </source>
</reference>
<evidence type="ECO:0000256" key="12">
    <source>
        <dbReference type="PROSITE-ProRule" id="PRU00278"/>
    </source>
</evidence>
<feature type="domain" description="PpiC" evidence="13">
    <location>
        <begin position="266"/>
        <end position="369"/>
    </location>
</feature>
<keyword evidence="3" id="KW-0997">Cell inner membrane</keyword>
<evidence type="ECO:0000256" key="3">
    <source>
        <dbReference type="ARBA" id="ARBA00022519"/>
    </source>
</evidence>
<sequence>MFDFVRTHQRLMQFILLLFIFPSFAFFGLESYTRFQEGDNAIAKVAGQAITQAEFDEAQRRQAEQLRQMLGEQFDPKMFDTPQQRKNTLDGLIAQRALAAEAARSNLAVSDQALQQAILGMEGLTTPDGKFDNDRYKSLLAMQGMTPVTFEASLRRDLAVQQVNAAIQNTAFAPKTVASRVSDISQQEREVQQLLFKSADYLSQVKVTDQQLQDYYNKSASQFAIPEQASIEYVVLNAAAIDAQISVSDADVTAYYEQNKARYSVEEQRRASHILVGVKKDAADADKAAARAKADKLLAQLRQTPGDFAKLAKENSDDPGSGEKGGDLGFFGPGMMVKPFEEAANKLKENEISGLVQSDFGFHIIQLTGIKPGSVKPLEEVKADIAADIRKQQFAKKYAELAEVFTDTVYEQADSLKPAADKLKLKIETAANLARQPNPAVGPNVPLNSQKFLTVLFSDDVLRNKRNTEAVEVAPNTLIAGRVVEHKPASKRPLEEVKAGIRERVLQEEAAKLARQAGEAKLAALKSKDDSAGFGAPAIVSRSRQEGIEGAALEAVMKADTTKLPAYASTELQQGYGVYRIVKVQQPATTDAARRQAEQQQIAGIMAQQEAAAYVESLKQKAKVKLLKPVDQAKSETEAAQ</sequence>
<keyword evidence="5" id="KW-1133">Transmembrane helix</keyword>